<dbReference type="EC" id="1.8.4.11" evidence="1"/>
<evidence type="ECO:0000313" key="5">
    <source>
        <dbReference type="EMBL" id="GAI50142.1"/>
    </source>
</evidence>
<evidence type="ECO:0000256" key="1">
    <source>
        <dbReference type="ARBA" id="ARBA00012502"/>
    </source>
</evidence>
<dbReference type="PANTHER" id="PTHR43774">
    <property type="entry name" value="PEPTIDE METHIONINE SULFOXIDE REDUCTASE"/>
    <property type="match status" value="1"/>
</dbReference>
<organism evidence="5">
    <name type="scientific">marine sediment metagenome</name>
    <dbReference type="NCBI Taxonomy" id="412755"/>
    <lineage>
        <taxon>unclassified sequences</taxon>
        <taxon>metagenomes</taxon>
        <taxon>ecological metagenomes</taxon>
    </lineage>
</organism>
<dbReference type="InterPro" id="IPR036509">
    <property type="entry name" value="Met_Sox_Rdtase_MsrA_sf"/>
</dbReference>
<evidence type="ECO:0000256" key="2">
    <source>
        <dbReference type="ARBA" id="ARBA00023002"/>
    </source>
</evidence>
<dbReference type="Pfam" id="PF01625">
    <property type="entry name" value="PMSR"/>
    <property type="match status" value="1"/>
</dbReference>
<dbReference type="EMBL" id="BARV01041372">
    <property type="protein sequence ID" value="GAI50142.1"/>
    <property type="molecule type" value="Genomic_DNA"/>
</dbReference>
<feature type="compositionally biased region" description="Basic and acidic residues" evidence="3">
    <location>
        <begin position="12"/>
        <end position="21"/>
    </location>
</feature>
<dbReference type="Gene3D" id="3.30.1060.10">
    <property type="entry name" value="Peptide methionine sulphoxide reductase MsrA"/>
    <property type="match status" value="1"/>
</dbReference>
<dbReference type="GO" id="GO:0008113">
    <property type="term" value="F:peptide-methionine (S)-S-oxide reductase activity"/>
    <property type="evidence" value="ECO:0007669"/>
    <property type="project" value="UniProtKB-EC"/>
</dbReference>
<feature type="non-terminal residue" evidence="5">
    <location>
        <position position="1"/>
    </location>
</feature>
<dbReference type="PANTHER" id="PTHR43774:SF1">
    <property type="entry name" value="PEPTIDE METHIONINE SULFOXIDE REDUCTASE MSRA 2"/>
    <property type="match status" value="1"/>
</dbReference>
<feature type="domain" description="Peptide methionine sulphoxide reductase MsrA" evidence="4">
    <location>
        <begin position="2"/>
        <end position="112"/>
    </location>
</feature>
<comment type="caution">
    <text evidence="5">The sequence shown here is derived from an EMBL/GenBank/DDBJ whole genome shotgun (WGS) entry which is preliminary data.</text>
</comment>
<accession>X1P1H3</accession>
<protein>
    <recommendedName>
        <fullName evidence="1">peptide-methionine (S)-S-oxide reductase</fullName>
        <ecNumber evidence="1">1.8.4.11</ecNumber>
    </recommendedName>
</protein>
<dbReference type="InterPro" id="IPR002569">
    <property type="entry name" value="Met_Sox_Rdtase_MsrA_dom"/>
</dbReference>
<reference evidence="5" key="1">
    <citation type="journal article" date="2014" name="Front. Microbiol.">
        <title>High frequency of phylogenetically diverse reductive dehalogenase-homologous genes in deep subseafloor sedimentary metagenomes.</title>
        <authorList>
            <person name="Kawai M."/>
            <person name="Futagami T."/>
            <person name="Toyoda A."/>
            <person name="Takaki Y."/>
            <person name="Nishi S."/>
            <person name="Hori S."/>
            <person name="Arai W."/>
            <person name="Tsubouchi T."/>
            <person name="Morono Y."/>
            <person name="Uchiyama I."/>
            <person name="Ito T."/>
            <person name="Fujiyama A."/>
            <person name="Inagaki F."/>
            <person name="Takami H."/>
        </authorList>
    </citation>
    <scope>NUCLEOTIDE SEQUENCE</scope>
    <source>
        <strain evidence="5">Expedition CK06-06</strain>
    </source>
</reference>
<evidence type="ECO:0000259" key="4">
    <source>
        <dbReference type="Pfam" id="PF01625"/>
    </source>
</evidence>
<proteinExistence type="predicted"/>
<feature type="region of interest" description="Disordered" evidence="3">
    <location>
        <begin position="1"/>
        <end position="21"/>
    </location>
</feature>
<name>X1P1H3_9ZZZZ</name>
<gene>
    <name evidence="5" type="ORF">S06H3_62659</name>
</gene>
<sequence>RVGYAGGTKDNPSYHDLGDHSETVQIDYDPTRISYEELLDVFWKSHDPTQRPWSRQYMSLVLYHNDEQKRMAMETRDREEARTGSKIYTEIVPAAKFYPAEAYHQKYWLQQKPDLMKEFSVIYPDSDAFTASTAAARVNGYLGGYGTFTS</sequence>
<keyword evidence="2" id="KW-0560">Oxidoreductase</keyword>
<evidence type="ECO:0000256" key="3">
    <source>
        <dbReference type="SAM" id="MobiDB-lite"/>
    </source>
</evidence>
<feature type="non-terminal residue" evidence="5">
    <location>
        <position position="150"/>
    </location>
</feature>
<dbReference type="SUPFAM" id="SSF55068">
    <property type="entry name" value="Peptide methionine sulfoxide reductase"/>
    <property type="match status" value="1"/>
</dbReference>
<dbReference type="AlphaFoldDB" id="X1P1H3"/>